<keyword evidence="9" id="KW-1185">Reference proteome</keyword>
<sequence length="416" mass="45073">MHSLVRGRRRAAAVAGLACCLIAGAGAPAGAVPGTPGPSADEVAAARSEAHERDRRLGEVTVMVAEAQTRLEELVVRAEKLVEAYNGEVVETARAKEAYEQAVRRAETARAEVDRAREAVAAIAAQNYGSLDLAQPMMALMADGGADQGYLHRASVMAHMGGGQAETLNGLRDAQEVLAILQDQAEDAYARQQEAQERAEEAKRAAEEAVAAQLAETRRIEEEQARLERLADAARDTAELLARQREEALERARIARQKAAHEKVRVAAVRRDTARMRVARGEPVARWALNVTARSSRGDIAADWALTQLDKPYVWAADGPGAYDCSGLTMRAWEQVGVDLDHWTGTQWTAGPHVRLSELHRGDLLFFGRVTDNPGDIYHVGIYIGRGLMVHAPQTGDVVRVAPIWRGDLVGATRPA</sequence>
<keyword evidence="2" id="KW-0645">Protease</keyword>
<name>A0ABP6I7R9_9ACTN</name>
<dbReference type="Pfam" id="PF00877">
    <property type="entry name" value="NLPC_P60"/>
    <property type="match status" value="1"/>
</dbReference>
<comment type="caution">
    <text evidence="8">The sequence shown here is derived from an EMBL/GenBank/DDBJ whole genome shotgun (WGS) entry which is preliminary data.</text>
</comment>
<organism evidence="8 9">
    <name type="scientific">Streptosporangium fragile</name>
    <dbReference type="NCBI Taxonomy" id="46186"/>
    <lineage>
        <taxon>Bacteria</taxon>
        <taxon>Bacillati</taxon>
        <taxon>Actinomycetota</taxon>
        <taxon>Actinomycetes</taxon>
        <taxon>Streptosporangiales</taxon>
        <taxon>Streptosporangiaceae</taxon>
        <taxon>Streptosporangium</taxon>
    </lineage>
</organism>
<dbReference type="RefSeq" id="WP_344966650.1">
    <property type="nucleotide sequence ID" value="NZ_BAAAVI010000001.1"/>
</dbReference>
<keyword evidence="4" id="KW-0788">Thiol protease</keyword>
<proteinExistence type="inferred from homology"/>
<feature type="domain" description="NlpC/P60" evidence="7">
    <location>
        <begin position="295"/>
        <end position="416"/>
    </location>
</feature>
<evidence type="ECO:0000313" key="9">
    <source>
        <dbReference type="Proteomes" id="UP001500831"/>
    </source>
</evidence>
<dbReference type="EMBL" id="BAAAVI010000001">
    <property type="protein sequence ID" value="GAA2845122.1"/>
    <property type="molecule type" value="Genomic_DNA"/>
</dbReference>
<feature type="coiled-coil region" evidence="5">
    <location>
        <begin position="64"/>
        <end position="126"/>
    </location>
</feature>
<keyword evidence="5" id="KW-0175">Coiled coil</keyword>
<keyword evidence="3" id="KW-0378">Hydrolase</keyword>
<evidence type="ECO:0000256" key="3">
    <source>
        <dbReference type="ARBA" id="ARBA00022801"/>
    </source>
</evidence>
<dbReference type="PANTHER" id="PTHR47359:SF3">
    <property type="entry name" value="NLP_P60 DOMAIN-CONTAINING PROTEIN-RELATED"/>
    <property type="match status" value="1"/>
</dbReference>
<evidence type="ECO:0000256" key="6">
    <source>
        <dbReference type="SAM" id="SignalP"/>
    </source>
</evidence>
<feature type="signal peptide" evidence="6">
    <location>
        <begin position="1"/>
        <end position="31"/>
    </location>
</feature>
<gene>
    <name evidence="8" type="ORF">GCM10010517_01470</name>
</gene>
<evidence type="ECO:0000259" key="7">
    <source>
        <dbReference type="PROSITE" id="PS51935"/>
    </source>
</evidence>
<accession>A0ABP6I7R9</accession>
<keyword evidence="6" id="KW-0732">Signal</keyword>
<dbReference type="InterPro" id="IPR000064">
    <property type="entry name" value="NLP_P60_dom"/>
</dbReference>
<reference evidence="9" key="1">
    <citation type="journal article" date="2019" name="Int. J. Syst. Evol. Microbiol.">
        <title>The Global Catalogue of Microorganisms (GCM) 10K type strain sequencing project: providing services to taxonomists for standard genome sequencing and annotation.</title>
        <authorList>
            <consortium name="The Broad Institute Genomics Platform"/>
            <consortium name="The Broad Institute Genome Sequencing Center for Infectious Disease"/>
            <person name="Wu L."/>
            <person name="Ma J."/>
        </authorList>
    </citation>
    <scope>NUCLEOTIDE SEQUENCE [LARGE SCALE GENOMIC DNA]</scope>
    <source>
        <strain evidence="9">JCM 6242</strain>
    </source>
</reference>
<dbReference type="InterPro" id="IPR038765">
    <property type="entry name" value="Papain-like_cys_pep_sf"/>
</dbReference>
<evidence type="ECO:0000256" key="1">
    <source>
        <dbReference type="ARBA" id="ARBA00007074"/>
    </source>
</evidence>
<dbReference type="PROSITE" id="PS51935">
    <property type="entry name" value="NLPC_P60"/>
    <property type="match status" value="1"/>
</dbReference>
<feature type="chain" id="PRO_5047163563" description="NlpC/P60 domain-containing protein" evidence="6">
    <location>
        <begin position="32"/>
        <end position="416"/>
    </location>
</feature>
<evidence type="ECO:0000256" key="2">
    <source>
        <dbReference type="ARBA" id="ARBA00022670"/>
    </source>
</evidence>
<feature type="coiled-coil region" evidence="5">
    <location>
        <begin position="171"/>
        <end position="258"/>
    </location>
</feature>
<dbReference type="PANTHER" id="PTHR47359">
    <property type="entry name" value="PEPTIDOGLYCAN DL-ENDOPEPTIDASE CWLO"/>
    <property type="match status" value="1"/>
</dbReference>
<dbReference type="SUPFAM" id="SSF54001">
    <property type="entry name" value="Cysteine proteinases"/>
    <property type="match status" value="1"/>
</dbReference>
<evidence type="ECO:0000256" key="5">
    <source>
        <dbReference type="SAM" id="Coils"/>
    </source>
</evidence>
<dbReference type="Proteomes" id="UP001500831">
    <property type="component" value="Unassembled WGS sequence"/>
</dbReference>
<protein>
    <recommendedName>
        <fullName evidence="7">NlpC/P60 domain-containing protein</fullName>
    </recommendedName>
</protein>
<dbReference type="InterPro" id="IPR051794">
    <property type="entry name" value="PG_Endopeptidase_C40"/>
</dbReference>
<dbReference type="Gene3D" id="3.90.1720.10">
    <property type="entry name" value="endopeptidase domain like (from Nostoc punctiforme)"/>
    <property type="match status" value="1"/>
</dbReference>
<evidence type="ECO:0000256" key="4">
    <source>
        <dbReference type="ARBA" id="ARBA00022807"/>
    </source>
</evidence>
<evidence type="ECO:0000313" key="8">
    <source>
        <dbReference type="EMBL" id="GAA2845122.1"/>
    </source>
</evidence>
<comment type="similarity">
    <text evidence="1">Belongs to the peptidase C40 family.</text>
</comment>